<keyword evidence="2" id="KW-0169">Cobalamin biosynthesis</keyword>
<evidence type="ECO:0000259" key="6">
    <source>
        <dbReference type="Pfam" id="PF00590"/>
    </source>
</evidence>
<dbReference type="AlphaFoldDB" id="A0A098B8U3"/>
<dbReference type="SUPFAM" id="SSF53790">
    <property type="entry name" value="Tetrapyrrole methylase"/>
    <property type="match status" value="1"/>
</dbReference>
<organism evidence="7">
    <name type="scientific">Desulfitobacterium hafniense</name>
    <name type="common">Desulfitobacterium frappieri</name>
    <dbReference type="NCBI Taxonomy" id="49338"/>
    <lineage>
        <taxon>Bacteria</taxon>
        <taxon>Bacillati</taxon>
        <taxon>Bacillota</taxon>
        <taxon>Clostridia</taxon>
        <taxon>Eubacteriales</taxon>
        <taxon>Desulfitobacteriaceae</taxon>
        <taxon>Desulfitobacterium</taxon>
    </lineage>
</organism>
<evidence type="ECO:0000256" key="2">
    <source>
        <dbReference type="ARBA" id="ARBA00022573"/>
    </source>
</evidence>
<dbReference type="UniPathway" id="UPA00148"/>
<dbReference type="InterPro" id="IPR014777">
    <property type="entry name" value="4pyrrole_Mease_sub1"/>
</dbReference>
<dbReference type="InterPro" id="IPR035996">
    <property type="entry name" value="4pyrrol_Methylase_sf"/>
</dbReference>
<name>A0A098B8U3_DESHA</name>
<comment type="pathway">
    <text evidence="1">Cofactor biosynthesis; adenosylcobalamin biosynthesis.</text>
</comment>
<dbReference type="PATRIC" id="fig|49338.4.peg.4744"/>
<dbReference type="PANTHER" id="PTHR43182:SF1">
    <property type="entry name" value="COBALT-PRECORRIN-7 C(5)-METHYLTRANSFERASE"/>
    <property type="match status" value="1"/>
</dbReference>
<evidence type="ECO:0000256" key="4">
    <source>
        <dbReference type="ARBA" id="ARBA00022679"/>
    </source>
</evidence>
<dbReference type="NCBIfam" id="TIGR02469">
    <property type="entry name" value="CbiT"/>
    <property type="match status" value="1"/>
</dbReference>
<dbReference type="Gene3D" id="3.40.50.150">
    <property type="entry name" value="Vaccinia Virus protein VP39"/>
    <property type="match status" value="1"/>
</dbReference>
<dbReference type="InterPro" id="IPR012818">
    <property type="entry name" value="CbiE"/>
</dbReference>
<dbReference type="GO" id="GO:0008276">
    <property type="term" value="F:protein methyltransferase activity"/>
    <property type="evidence" value="ECO:0007669"/>
    <property type="project" value="InterPro"/>
</dbReference>
<dbReference type="GO" id="GO:0009236">
    <property type="term" value="P:cobalamin biosynthetic process"/>
    <property type="evidence" value="ECO:0007669"/>
    <property type="project" value="UniProtKB-UniPathway"/>
</dbReference>
<keyword evidence="4 7" id="KW-0808">Transferase</keyword>
<dbReference type="InterPro" id="IPR014776">
    <property type="entry name" value="4pyrrole_Mease_sub2"/>
</dbReference>
<dbReference type="EMBL" id="LK996017">
    <property type="protein sequence ID" value="CDX04291.1"/>
    <property type="molecule type" value="Genomic_DNA"/>
</dbReference>
<dbReference type="InterPro" id="IPR006365">
    <property type="entry name" value="Cbl_synth_CobL"/>
</dbReference>
<keyword evidence="5" id="KW-0949">S-adenosyl-L-methionine</keyword>
<dbReference type="PANTHER" id="PTHR43182">
    <property type="entry name" value="COBALT-PRECORRIN-6B C(15)-METHYLTRANSFERASE (DECARBOXYLATING)"/>
    <property type="match status" value="1"/>
</dbReference>
<dbReference type="Gene3D" id="3.40.1010.10">
    <property type="entry name" value="Cobalt-precorrin-4 Transmethylase, Domain 1"/>
    <property type="match status" value="1"/>
</dbReference>
<feature type="domain" description="Tetrapyrrole methylase" evidence="6">
    <location>
        <begin position="50"/>
        <end position="234"/>
    </location>
</feature>
<dbReference type="Gene3D" id="3.30.950.10">
    <property type="entry name" value="Methyltransferase, Cobalt-precorrin-4 Transmethylase, Domain 2"/>
    <property type="match status" value="1"/>
</dbReference>
<dbReference type="SUPFAM" id="SSF53335">
    <property type="entry name" value="S-adenosyl-L-methionine-dependent methyltransferases"/>
    <property type="match status" value="1"/>
</dbReference>
<dbReference type="CDD" id="cd11644">
    <property type="entry name" value="Precorrin-6Y-MT"/>
    <property type="match status" value="1"/>
</dbReference>
<dbReference type="Pfam" id="PF01135">
    <property type="entry name" value="PCMT"/>
    <property type="match status" value="1"/>
</dbReference>
<proteinExistence type="predicted"/>
<protein>
    <submittedName>
        <fullName evidence="7">Precorrin-6Y C(5,15)-methyltransferase [decarboxylating]</fullName>
        <ecNumber evidence="7">2.1.1.-</ecNumber>
        <ecNumber evidence="7">2.1.1.132</ecNumber>
    </submittedName>
</protein>
<dbReference type="GO" id="GO:0046025">
    <property type="term" value="F:precorrin-6Y C5,15-methyltransferase (decarboxylating) activity"/>
    <property type="evidence" value="ECO:0007669"/>
    <property type="project" value="UniProtKB-EC"/>
</dbReference>
<evidence type="ECO:0000256" key="3">
    <source>
        <dbReference type="ARBA" id="ARBA00022603"/>
    </source>
</evidence>
<dbReference type="Pfam" id="PF00590">
    <property type="entry name" value="TP_methylase"/>
    <property type="match status" value="1"/>
</dbReference>
<keyword evidence="3 7" id="KW-0489">Methyltransferase</keyword>
<dbReference type="InterPro" id="IPR050714">
    <property type="entry name" value="Cobalamin_biosynth_MTase"/>
</dbReference>
<dbReference type="PIRSF" id="PIRSF036428">
    <property type="entry name" value="CobL"/>
    <property type="match status" value="1"/>
</dbReference>
<dbReference type="EC" id="2.1.1.132" evidence="7"/>
<dbReference type="CDD" id="cd02440">
    <property type="entry name" value="AdoMet_MTases"/>
    <property type="match status" value="1"/>
</dbReference>
<evidence type="ECO:0000256" key="5">
    <source>
        <dbReference type="ARBA" id="ARBA00022691"/>
    </source>
</evidence>
<dbReference type="NCBIfam" id="TIGR02467">
    <property type="entry name" value="CbiE"/>
    <property type="match status" value="1"/>
</dbReference>
<dbReference type="InterPro" id="IPR029063">
    <property type="entry name" value="SAM-dependent_MTases_sf"/>
</dbReference>
<sequence>MNIALRPRAMDDVVTISEIPKGRTKEPLRALFCLACFFIELNRGEGDGMIQIVGIGPGTRAWVPQAVEAMVAQSDVLVGGIRALELFPDFQGESYRVTGNLAETRQTLQKVLQQGKKASVLVSGDPGFYSLLPWLKREFPQEEIQVLPGLSSIQLAFARAGIPWQDAELLSVHGRPLNCLPLHLSRAVGVLTGGENSPRKIAEYYHTYGCNPRISLGNALTYAEERWLNTDADQLMNSEEDFANAVMILYPEEAEHKPEQSVLSLPRSFGIKDEEFIRGDVPMTKTEIRVQVLAKAGIIPASRVLDVGAGTGSISIEAALLAHRGCVYAVEENPEAQELILKNQEKFRVSNLRLIRGSAPLALQEIPPVDVCIIGGSHGQIREILHQAPLVPGGRAVVTAVTLETLAHGMEALKSLQYEDVDVVSIQAVRWKGIKDIHLAQAQNPVFILSGRKGS</sequence>
<evidence type="ECO:0000256" key="1">
    <source>
        <dbReference type="ARBA" id="ARBA00004953"/>
    </source>
</evidence>
<reference evidence="7" key="1">
    <citation type="submission" date="2014-07" db="EMBL/GenBank/DDBJ databases">
        <authorList>
            <person name="Hornung V.Bastian."/>
        </authorList>
    </citation>
    <scope>NUCLEOTIDE SEQUENCE</scope>
    <source>
        <strain evidence="7">PCE-S</strain>
    </source>
</reference>
<dbReference type="GO" id="GO:0032259">
    <property type="term" value="P:methylation"/>
    <property type="evidence" value="ECO:0007669"/>
    <property type="project" value="UniProtKB-KW"/>
</dbReference>
<accession>A0A098B8U3</accession>
<dbReference type="InterPro" id="IPR000878">
    <property type="entry name" value="4pyrrol_Mease"/>
</dbReference>
<evidence type="ECO:0000313" key="7">
    <source>
        <dbReference type="EMBL" id="CDX04291.1"/>
    </source>
</evidence>
<dbReference type="InterPro" id="IPR014008">
    <property type="entry name" value="Cbl_synth_MTase_CbiT"/>
</dbReference>
<gene>
    <name evidence="7" type="ORF">DPCES_4405</name>
</gene>
<dbReference type="EC" id="2.1.1.-" evidence="7"/>